<accession>A0AA36FRK8</accession>
<evidence type="ECO:0000313" key="3">
    <source>
        <dbReference type="Proteomes" id="UP001177023"/>
    </source>
</evidence>
<keyword evidence="3" id="KW-1185">Reference proteome</keyword>
<evidence type="ECO:0000256" key="1">
    <source>
        <dbReference type="SAM" id="MobiDB-lite"/>
    </source>
</evidence>
<feature type="region of interest" description="Disordered" evidence="1">
    <location>
        <begin position="40"/>
        <end position="84"/>
    </location>
</feature>
<name>A0AA36FRK8_9BILA</name>
<feature type="compositionally biased region" description="Basic residues" evidence="1">
    <location>
        <begin position="45"/>
        <end position="54"/>
    </location>
</feature>
<dbReference type="EMBL" id="CATQJA010000918">
    <property type="protein sequence ID" value="CAJ0564816.1"/>
    <property type="molecule type" value="Genomic_DNA"/>
</dbReference>
<organism evidence="2 3">
    <name type="scientific">Mesorhabditis spiculigera</name>
    <dbReference type="NCBI Taxonomy" id="96644"/>
    <lineage>
        <taxon>Eukaryota</taxon>
        <taxon>Metazoa</taxon>
        <taxon>Ecdysozoa</taxon>
        <taxon>Nematoda</taxon>
        <taxon>Chromadorea</taxon>
        <taxon>Rhabditida</taxon>
        <taxon>Rhabditina</taxon>
        <taxon>Rhabditomorpha</taxon>
        <taxon>Rhabditoidea</taxon>
        <taxon>Rhabditidae</taxon>
        <taxon>Mesorhabditinae</taxon>
        <taxon>Mesorhabditis</taxon>
    </lineage>
</organism>
<feature type="compositionally biased region" description="Low complexity" evidence="1">
    <location>
        <begin position="75"/>
        <end position="84"/>
    </location>
</feature>
<feature type="non-terminal residue" evidence="2">
    <location>
        <position position="1"/>
    </location>
</feature>
<protein>
    <recommendedName>
        <fullName evidence="4">BHLH domain-containing protein</fullName>
    </recommendedName>
</protein>
<dbReference type="AlphaFoldDB" id="A0AA36FRK8"/>
<proteinExistence type="predicted"/>
<reference evidence="2" key="1">
    <citation type="submission" date="2023-06" db="EMBL/GenBank/DDBJ databases">
        <authorList>
            <person name="Delattre M."/>
        </authorList>
    </citation>
    <scope>NUCLEOTIDE SEQUENCE</scope>
    <source>
        <strain evidence="2">AF72</strain>
    </source>
</reference>
<evidence type="ECO:0008006" key="4">
    <source>
        <dbReference type="Google" id="ProtNLM"/>
    </source>
</evidence>
<dbReference type="Proteomes" id="UP001177023">
    <property type="component" value="Unassembled WGS sequence"/>
</dbReference>
<sequence length="181" mass="19969">MDLLKMAISYIEFLQERLVDSIKPAEEGIAPAAAPVEDAEVPYAKYKHRKKRGKQTRDNPPGRKNKKPVAPPSAVPNVPTPSVAEDAPFPMLPPLWQPYPFPFPIPTMSDVFYPSGLPMPQTPQVSEPHPDPLPVPMLTSISMSMPSTMSLTTSLPTLPPIQLPSLQPTYFGNTFNNIEEL</sequence>
<evidence type="ECO:0000313" key="2">
    <source>
        <dbReference type="EMBL" id="CAJ0564816.1"/>
    </source>
</evidence>
<gene>
    <name evidence="2" type="ORF">MSPICULIGERA_LOCUS3483</name>
</gene>
<comment type="caution">
    <text evidence="2">The sequence shown here is derived from an EMBL/GenBank/DDBJ whole genome shotgun (WGS) entry which is preliminary data.</text>
</comment>